<evidence type="ECO:0000313" key="3">
    <source>
        <dbReference type="Proteomes" id="UP001189429"/>
    </source>
</evidence>
<proteinExistence type="predicted"/>
<keyword evidence="3" id="KW-1185">Reference proteome</keyword>
<dbReference type="Proteomes" id="UP001189429">
    <property type="component" value="Unassembled WGS sequence"/>
</dbReference>
<reference evidence="2" key="1">
    <citation type="submission" date="2023-10" db="EMBL/GenBank/DDBJ databases">
        <authorList>
            <person name="Chen Y."/>
            <person name="Shah S."/>
            <person name="Dougan E. K."/>
            <person name="Thang M."/>
            <person name="Chan C."/>
        </authorList>
    </citation>
    <scope>NUCLEOTIDE SEQUENCE [LARGE SCALE GENOMIC DNA]</scope>
</reference>
<feature type="compositionally biased region" description="Basic and acidic residues" evidence="1">
    <location>
        <begin position="74"/>
        <end position="93"/>
    </location>
</feature>
<feature type="region of interest" description="Disordered" evidence="1">
    <location>
        <begin position="1"/>
        <end position="156"/>
    </location>
</feature>
<feature type="compositionally biased region" description="Polar residues" evidence="1">
    <location>
        <begin position="141"/>
        <end position="156"/>
    </location>
</feature>
<comment type="caution">
    <text evidence="2">The sequence shown here is derived from an EMBL/GenBank/DDBJ whole genome shotgun (WGS) entry which is preliminary data.</text>
</comment>
<accession>A0ABN9TAE6</accession>
<organism evidence="2 3">
    <name type="scientific">Prorocentrum cordatum</name>
    <dbReference type="NCBI Taxonomy" id="2364126"/>
    <lineage>
        <taxon>Eukaryota</taxon>
        <taxon>Sar</taxon>
        <taxon>Alveolata</taxon>
        <taxon>Dinophyceae</taxon>
        <taxon>Prorocentrales</taxon>
        <taxon>Prorocentraceae</taxon>
        <taxon>Prorocentrum</taxon>
    </lineage>
</organism>
<name>A0ABN9TAE6_9DINO</name>
<sequence length="156" mass="16461">MSLQGSLAPVAANLPGSLTSKNTFLDHPSPWIDYVTVGNRPKSDPTSNATSSSTSNVSDSGVNSQVGAFGGGRLAKEEDAKQQSGRSSEKDGSDIADGSRISSKPEPIGKSRRRRLQRKAKENYFRAIHSTHSAAEHTAEDSSNATRSGSSTKISL</sequence>
<feature type="compositionally biased region" description="Low complexity" evidence="1">
    <location>
        <begin position="44"/>
        <end position="64"/>
    </location>
</feature>
<dbReference type="EMBL" id="CAUYUJ010014493">
    <property type="protein sequence ID" value="CAK0841947.1"/>
    <property type="molecule type" value="Genomic_DNA"/>
</dbReference>
<gene>
    <name evidence="2" type="ORF">PCOR1329_LOCUS37007</name>
</gene>
<protein>
    <submittedName>
        <fullName evidence="2">Uncharacterized protein</fullName>
    </submittedName>
</protein>
<evidence type="ECO:0000256" key="1">
    <source>
        <dbReference type="SAM" id="MobiDB-lite"/>
    </source>
</evidence>
<evidence type="ECO:0000313" key="2">
    <source>
        <dbReference type="EMBL" id="CAK0841947.1"/>
    </source>
</evidence>